<keyword evidence="1 3" id="KW-0378">Hydrolase</keyword>
<dbReference type="PANTHER" id="PTHR43674">
    <property type="entry name" value="NITRILASE C965.09-RELATED"/>
    <property type="match status" value="1"/>
</dbReference>
<comment type="caution">
    <text evidence="3">The sequence shown here is derived from an EMBL/GenBank/DDBJ whole genome shotgun (WGS) entry which is preliminary data.</text>
</comment>
<dbReference type="PANTHER" id="PTHR43674:SF16">
    <property type="entry name" value="CARBON-NITROGEN FAMILY, PUTATIVE (AFU_ORTHOLOGUE AFUA_5G02350)-RELATED"/>
    <property type="match status" value="1"/>
</dbReference>
<keyword evidence="4" id="KW-1185">Reference proteome</keyword>
<evidence type="ECO:0000259" key="2">
    <source>
        <dbReference type="PROSITE" id="PS50263"/>
    </source>
</evidence>
<dbReference type="Proteomes" id="UP001595818">
    <property type="component" value="Unassembled WGS sequence"/>
</dbReference>
<dbReference type="RefSeq" id="WP_377063538.1">
    <property type="nucleotide sequence ID" value="NZ_JBHSJJ010000004.1"/>
</dbReference>
<protein>
    <submittedName>
        <fullName evidence="3">Nitrilase-related carbon-nitrogen hydrolase</fullName>
    </submittedName>
</protein>
<feature type="domain" description="CN hydrolase" evidence="2">
    <location>
        <begin position="49"/>
        <end position="351"/>
    </location>
</feature>
<dbReference type="PROSITE" id="PS51318">
    <property type="entry name" value="TAT"/>
    <property type="match status" value="1"/>
</dbReference>
<dbReference type="InterPro" id="IPR019546">
    <property type="entry name" value="TAT_signal_bac_arc"/>
</dbReference>
<evidence type="ECO:0000256" key="1">
    <source>
        <dbReference type="ARBA" id="ARBA00022801"/>
    </source>
</evidence>
<accession>A0ABV9SZP0</accession>
<dbReference type="InterPro" id="IPR036526">
    <property type="entry name" value="C-N_Hydrolase_sf"/>
</dbReference>
<name>A0ABV9SZP0_9BACT</name>
<dbReference type="CDD" id="cd07197">
    <property type="entry name" value="nitrilase"/>
    <property type="match status" value="1"/>
</dbReference>
<evidence type="ECO:0000313" key="3">
    <source>
        <dbReference type="EMBL" id="MFC4871761.1"/>
    </source>
</evidence>
<dbReference type="Gene3D" id="3.60.110.10">
    <property type="entry name" value="Carbon-nitrogen hydrolase"/>
    <property type="match status" value="1"/>
</dbReference>
<dbReference type="NCBIfam" id="TIGR01409">
    <property type="entry name" value="TAT_signal_seq"/>
    <property type="match status" value="1"/>
</dbReference>
<dbReference type="SUPFAM" id="SSF56317">
    <property type="entry name" value="Carbon-nitrogen hydrolase"/>
    <property type="match status" value="1"/>
</dbReference>
<organism evidence="3 4">
    <name type="scientific">Negadavirga shengliensis</name>
    <dbReference type="NCBI Taxonomy" id="1389218"/>
    <lineage>
        <taxon>Bacteria</taxon>
        <taxon>Pseudomonadati</taxon>
        <taxon>Bacteroidota</taxon>
        <taxon>Cytophagia</taxon>
        <taxon>Cytophagales</taxon>
        <taxon>Cyclobacteriaceae</taxon>
        <taxon>Negadavirga</taxon>
    </lineage>
</organism>
<evidence type="ECO:0000313" key="4">
    <source>
        <dbReference type="Proteomes" id="UP001595818"/>
    </source>
</evidence>
<gene>
    <name evidence="3" type="ORF">ACFPFU_08700</name>
</gene>
<dbReference type="PROSITE" id="PS50263">
    <property type="entry name" value="CN_HYDROLASE"/>
    <property type="match status" value="1"/>
</dbReference>
<dbReference type="GO" id="GO:0016787">
    <property type="term" value="F:hydrolase activity"/>
    <property type="evidence" value="ECO:0007669"/>
    <property type="project" value="UniProtKB-KW"/>
</dbReference>
<reference evidence="4" key="1">
    <citation type="journal article" date="2019" name="Int. J. Syst. Evol. Microbiol.">
        <title>The Global Catalogue of Microorganisms (GCM) 10K type strain sequencing project: providing services to taxonomists for standard genome sequencing and annotation.</title>
        <authorList>
            <consortium name="The Broad Institute Genomics Platform"/>
            <consortium name="The Broad Institute Genome Sequencing Center for Infectious Disease"/>
            <person name="Wu L."/>
            <person name="Ma J."/>
        </authorList>
    </citation>
    <scope>NUCLEOTIDE SEQUENCE [LARGE SCALE GENOMIC DNA]</scope>
    <source>
        <strain evidence="4">CGMCC 4.7466</strain>
    </source>
</reference>
<sequence length="351" mass="39403">MENAPNSRRNFLKNTALATGMTALGSSMAMARQGGENTIKKARAPREVWVAGVSQESLSTATSEEMSELLMGYMEQTGTYHPDIICLPEIFPTSNVKKSYTLTEKATISDQVVNRMASFAKAQGCYVIVPVYTVENGNTFNSAVILDRSGKNMGEYRKMHLTEGEMAKGLTPGPLDPPVFDTDFGRIGVQICFDIMWDDGWSKLKEKGAEMVFWPSAYGGGQNINLKALSHRYVVATSTRKGASKIADVTGEDVTYTGFWNRNLYCAPVNLEKAFLHTWPYVEQFDQIRKEYGRNVRITNFHEEEWSIIESLSPEVSVASIMKKYGLKTYDQHRYDAEMAQIEARNKLNKK</sequence>
<dbReference type="InterPro" id="IPR050345">
    <property type="entry name" value="Aliph_Amidase/BUP"/>
</dbReference>
<proteinExistence type="predicted"/>
<dbReference type="Pfam" id="PF00795">
    <property type="entry name" value="CN_hydrolase"/>
    <property type="match status" value="1"/>
</dbReference>
<dbReference type="InterPro" id="IPR003010">
    <property type="entry name" value="C-N_Hydrolase"/>
</dbReference>
<dbReference type="EMBL" id="JBHSJJ010000004">
    <property type="protein sequence ID" value="MFC4871761.1"/>
    <property type="molecule type" value="Genomic_DNA"/>
</dbReference>
<dbReference type="InterPro" id="IPR006311">
    <property type="entry name" value="TAT_signal"/>
</dbReference>